<evidence type="ECO:0000259" key="2">
    <source>
        <dbReference type="PROSITE" id="PS51969"/>
    </source>
</evidence>
<dbReference type="PROSITE" id="PS51969">
    <property type="entry name" value="CBM39"/>
    <property type="match status" value="1"/>
</dbReference>
<dbReference type="Pfam" id="PF15886">
    <property type="entry name" value="CBM39"/>
    <property type="match status" value="1"/>
</dbReference>
<dbReference type="VEuPathDB" id="VectorBase:ADIR006197"/>
<sequence>MVNGQCVSKPRTNYLIMKGPGRSFTSSNELKAHVRSILKQSPKLTELADKGLRSARPNGKVIVFEMNTLINKLQLLYLAQESGLTVGMEVSVPRPNSTAQYFSVQMTINNPRSDTPDVVLNTTDVVYGKFIVRDTEVILKPGDSLNTTYEIGFSEGGVIRYNTKMVVNKYMIQRNCSCETETPSETFTKRPIVTVPPWERSTTVPTPPRYIPTAPAMTTTTTEENTDTWNDDQTDYSSELFDCEIDPTTNRCSSSSMIDERFSGSDHPRAAKLVVQSTRYPDLTTLENVFKMVNGQCVSKPRTNYLTLKSPGRPFTSSNELEAYVRSILKQSPKLTELADKGLRSARPNGKVIVFEMNTLINKLQLLYLAQESGLTVVKDYD</sequence>
<proteinExistence type="predicted"/>
<feature type="domain" description="CBM39" evidence="2">
    <location>
        <begin position="66"/>
        <end position="172"/>
    </location>
</feature>
<protein>
    <recommendedName>
        <fullName evidence="2">CBM39 domain-containing protein</fullName>
    </recommendedName>
</protein>
<dbReference type="STRING" id="7168.A0A182NEX5"/>
<dbReference type="GO" id="GO:0030246">
    <property type="term" value="F:carbohydrate binding"/>
    <property type="evidence" value="ECO:0007669"/>
    <property type="project" value="InterPro"/>
</dbReference>
<feature type="region of interest" description="Disordered" evidence="1">
    <location>
        <begin position="198"/>
        <end position="231"/>
    </location>
</feature>
<evidence type="ECO:0000313" key="4">
    <source>
        <dbReference type="Proteomes" id="UP000075884"/>
    </source>
</evidence>
<dbReference type="Proteomes" id="UP000075884">
    <property type="component" value="Unassembled WGS sequence"/>
</dbReference>
<dbReference type="Gene3D" id="2.60.40.2140">
    <property type="entry name" value="Beta-1,3-glucan-recognition protein, N-terminal domain"/>
    <property type="match status" value="1"/>
</dbReference>
<dbReference type="InterPro" id="IPR031756">
    <property type="entry name" value="BGBP_N"/>
</dbReference>
<reference evidence="3" key="2">
    <citation type="submission" date="2020-05" db="UniProtKB">
        <authorList>
            <consortium name="EnsemblMetazoa"/>
        </authorList>
    </citation>
    <scope>IDENTIFICATION</scope>
    <source>
        <strain evidence="3">WRAIR2</strain>
    </source>
</reference>
<accession>A0A182NEX5</accession>
<keyword evidence="4" id="KW-1185">Reference proteome</keyword>
<dbReference type="AlphaFoldDB" id="A0A182NEX5"/>
<organism evidence="3 4">
    <name type="scientific">Anopheles dirus</name>
    <dbReference type="NCBI Taxonomy" id="7168"/>
    <lineage>
        <taxon>Eukaryota</taxon>
        <taxon>Metazoa</taxon>
        <taxon>Ecdysozoa</taxon>
        <taxon>Arthropoda</taxon>
        <taxon>Hexapoda</taxon>
        <taxon>Insecta</taxon>
        <taxon>Pterygota</taxon>
        <taxon>Neoptera</taxon>
        <taxon>Endopterygota</taxon>
        <taxon>Diptera</taxon>
        <taxon>Nematocera</taxon>
        <taxon>Culicoidea</taxon>
        <taxon>Culicidae</taxon>
        <taxon>Anophelinae</taxon>
        <taxon>Anopheles</taxon>
    </lineage>
</organism>
<reference evidence="4" key="1">
    <citation type="submission" date="2013-03" db="EMBL/GenBank/DDBJ databases">
        <title>The Genome Sequence of Anopheles dirus WRAIR2.</title>
        <authorList>
            <consortium name="The Broad Institute Genomics Platform"/>
            <person name="Neafsey D.E."/>
            <person name="Walton C."/>
            <person name="Walker B."/>
            <person name="Young S.K."/>
            <person name="Zeng Q."/>
            <person name="Gargeya S."/>
            <person name="Fitzgerald M."/>
            <person name="Haas B."/>
            <person name="Abouelleil A."/>
            <person name="Allen A.W."/>
            <person name="Alvarado L."/>
            <person name="Arachchi H.M."/>
            <person name="Berlin A.M."/>
            <person name="Chapman S.B."/>
            <person name="Gainer-Dewar J."/>
            <person name="Goldberg J."/>
            <person name="Griggs A."/>
            <person name="Gujja S."/>
            <person name="Hansen M."/>
            <person name="Howarth C."/>
            <person name="Imamovic A."/>
            <person name="Ireland A."/>
            <person name="Larimer J."/>
            <person name="McCowan C."/>
            <person name="Murphy C."/>
            <person name="Pearson M."/>
            <person name="Poon T.W."/>
            <person name="Priest M."/>
            <person name="Roberts A."/>
            <person name="Saif S."/>
            <person name="Shea T."/>
            <person name="Sisk P."/>
            <person name="Sykes S."/>
            <person name="Wortman J."/>
            <person name="Nusbaum C."/>
            <person name="Birren B."/>
        </authorList>
    </citation>
    <scope>NUCLEOTIDE SEQUENCE [LARGE SCALE GENOMIC DNA]</scope>
    <source>
        <strain evidence="4">WRAIR2</strain>
    </source>
</reference>
<dbReference type="InterPro" id="IPR043030">
    <property type="entry name" value="BGBP_N_sf"/>
</dbReference>
<name>A0A182NEX5_9DIPT</name>
<evidence type="ECO:0000256" key="1">
    <source>
        <dbReference type="SAM" id="MobiDB-lite"/>
    </source>
</evidence>
<evidence type="ECO:0000313" key="3">
    <source>
        <dbReference type="EnsemblMetazoa" id="ADIR006197-PA"/>
    </source>
</evidence>
<dbReference type="EnsemblMetazoa" id="ADIR006197-RA">
    <property type="protein sequence ID" value="ADIR006197-PA"/>
    <property type="gene ID" value="ADIR006197"/>
</dbReference>